<reference evidence="3" key="1">
    <citation type="submission" date="2021-09" db="EMBL/GenBank/DDBJ databases">
        <title>Fulvivirga sp. isolated from coastal sediment.</title>
        <authorList>
            <person name="Yu H."/>
        </authorList>
    </citation>
    <scope>NUCLEOTIDE SEQUENCE</scope>
    <source>
        <strain evidence="3">1062</strain>
    </source>
</reference>
<evidence type="ECO:0000313" key="3">
    <source>
        <dbReference type="EMBL" id="MCA6079057.1"/>
    </source>
</evidence>
<dbReference type="InterPro" id="IPR001623">
    <property type="entry name" value="DnaJ_domain"/>
</dbReference>
<feature type="transmembrane region" description="Helical" evidence="1">
    <location>
        <begin position="203"/>
        <end position="222"/>
    </location>
</feature>
<dbReference type="AlphaFoldDB" id="A0A9X1HYR1"/>
<name>A0A9X1HYR1_9BACT</name>
<dbReference type="SUPFAM" id="SSF46565">
    <property type="entry name" value="Chaperone J-domain"/>
    <property type="match status" value="1"/>
</dbReference>
<feature type="domain" description="J" evidence="2">
    <location>
        <begin position="8"/>
        <end position="78"/>
    </location>
</feature>
<dbReference type="SMART" id="SM00271">
    <property type="entry name" value="DnaJ"/>
    <property type="match status" value="1"/>
</dbReference>
<dbReference type="GO" id="GO:0042026">
    <property type="term" value="P:protein refolding"/>
    <property type="evidence" value="ECO:0007669"/>
    <property type="project" value="TreeGrafter"/>
</dbReference>
<dbReference type="InterPro" id="IPR036869">
    <property type="entry name" value="J_dom_sf"/>
</dbReference>
<dbReference type="PROSITE" id="PS50076">
    <property type="entry name" value="DNAJ_2"/>
    <property type="match status" value="1"/>
</dbReference>
<feature type="transmembrane region" description="Helical" evidence="1">
    <location>
        <begin position="106"/>
        <end position="130"/>
    </location>
</feature>
<keyword evidence="1" id="KW-1133">Transmembrane helix</keyword>
<dbReference type="GO" id="GO:0051082">
    <property type="term" value="F:unfolded protein binding"/>
    <property type="evidence" value="ECO:0007669"/>
    <property type="project" value="TreeGrafter"/>
</dbReference>
<organism evidence="3 4">
    <name type="scientific">Fulvivirga sedimenti</name>
    <dbReference type="NCBI Taxonomy" id="2879465"/>
    <lineage>
        <taxon>Bacteria</taxon>
        <taxon>Pseudomonadati</taxon>
        <taxon>Bacteroidota</taxon>
        <taxon>Cytophagia</taxon>
        <taxon>Cytophagales</taxon>
        <taxon>Fulvivirgaceae</taxon>
        <taxon>Fulvivirga</taxon>
    </lineage>
</organism>
<dbReference type="Pfam" id="PF00226">
    <property type="entry name" value="DnaJ"/>
    <property type="match status" value="1"/>
</dbReference>
<dbReference type="Gene3D" id="1.10.287.110">
    <property type="entry name" value="DnaJ domain"/>
    <property type="match status" value="1"/>
</dbReference>
<dbReference type="GO" id="GO:0005737">
    <property type="term" value="C:cytoplasm"/>
    <property type="evidence" value="ECO:0007669"/>
    <property type="project" value="TreeGrafter"/>
</dbReference>
<keyword evidence="1" id="KW-0812">Transmembrane</keyword>
<comment type="caution">
    <text evidence="3">The sequence shown here is derived from an EMBL/GenBank/DDBJ whole genome shotgun (WGS) entry which is preliminary data.</text>
</comment>
<keyword evidence="1" id="KW-0472">Membrane</keyword>
<evidence type="ECO:0000256" key="1">
    <source>
        <dbReference type="SAM" id="Phobius"/>
    </source>
</evidence>
<evidence type="ECO:0000259" key="2">
    <source>
        <dbReference type="PROSITE" id="PS50076"/>
    </source>
</evidence>
<dbReference type="PANTHER" id="PTHR43096">
    <property type="entry name" value="DNAJ HOMOLOG 1, MITOCHONDRIAL-RELATED"/>
    <property type="match status" value="1"/>
</dbReference>
<dbReference type="PANTHER" id="PTHR43096:SF58">
    <property type="entry name" value="CHAPERONE DNAJ-DOMAIN SUPERFAMILY PROTEIN"/>
    <property type="match status" value="1"/>
</dbReference>
<dbReference type="RefSeq" id="WP_225699918.1">
    <property type="nucleotide sequence ID" value="NZ_JAIXNE010000008.1"/>
</dbReference>
<keyword evidence="4" id="KW-1185">Reference proteome</keyword>
<proteinExistence type="predicted"/>
<sequence length="254" mass="29558">MDEILRHYHLQVLGLQPNASQLEVKQAYRALSKKYHPDISRNSESSEYFLRVKEAYEFLERYGTASYAPPRPAEDPRAKWREEAKARVKTRRYEEAMARRKQIETIVGGLTYVIFIILAFNVFLSIDYLLPKRSYQPKSFIILQYQQTDVLKADDLKLEFPEHTFDTSQGIRNLQILFTRILNKPVGLDVTYEDGSDVFTPKVGTYAFFGFLIPFTFILALIYFKAGLSPENRLTLGIFIMIPFIMQIIAIAKY</sequence>
<gene>
    <name evidence="3" type="ORF">LDX50_29560</name>
</gene>
<dbReference type="EMBL" id="JAIXNE010000008">
    <property type="protein sequence ID" value="MCA6079057.1"/>
    <property type="molecule type" value="Genomic_DNA"/>
</dbReference>
<dbReference type="CDD" id="cd06257">
    <property type="entry name" value="DnaJ"/>
    <property type="match status" value="1"/>
</dbReference>
<accession>A0A9X1HYR1</accession>
<protein>
    <submittedName>
        <fullName evidence="3">DnaJ domain-containing protein</fullName>
    </submittedName>
</protein>
<feature type="transmembrane region" description="Helical" evidence="1">
    <location>
        <begin position="234"/>
        <end position="252"/>
    </location>
</feature>
<evidence type="ECO:0000313" key="4">
    <source>
        <dbReference type="Proteomes" id="UP001139409"/>
    </source>
</evidence>
<dbReference type="Proteomes" id="UP001139409">
    <property type="component" value="Unassembled WGS sequence"/>
</dbReference>
<dbReference type="PRINTS" id="PR00625">
    <property type="entry name" value="JDOMAIN"/>
</dbReference>